<dbReference type="KEGG" id="qsa:O6P43_002955"/>
<reference evidence="3" key="1">
    <citation type="journal article" date="2023" name="Science">
        <title>Elucidation of the pathway for biosynthesis of saponin adjuvants from the soapbark tree.</title>
        <authorList>
            <person name="Reed J."/>
            <person name="Orme A."/>
            <person name="El-Demerdash A."/>
            <person name="Owen C."/>
            <person name="Martin L.B.B."/>
            <person name="Misra R.C."/>
            <person name="Kikuchi S."/>
            <person name="Rejzek M."/>
            <person name="Martin A.C."/>
            <person name="Harkess A."/>
            <person name="Leebens-Mack J."/>
            <person name="Louveau T."/>
            <person name="Stephenson M.J."/>
            <person name="Osbourn A."/>
        </authorList>
    </citation>
    <scope>NUCLEOTIDE SEQUENCE</scope>
    <source>
        <strain evidence="3">S10</strain>
    </source>
</reference>
<dbReference type="AlphaFoldDB" id="A0AAD7VKZ9"/>
<protein>
    <recommendedName>
        <fullName evidence="2">DUF3615 domain-containing protein</fullName>
    </recommendedName>
</protein>
<accession>A0AAD7VKZ9</accession>
<dbReference type="PANTHER" id="PTHR34710:SF20">
    <property type="entry name" value="OS10G0550200 PROTEIN"/>
    <property type="match status" value="1"/>
</dbReference>
<evidence type="ECO:0000313" key="3">
    <source>
        <dbReference type="EMBL" id="KAJ7979568.1"/>
    </source>
</evidence>
<keyword evidence="4" id="KW-1185">Reference proteome</keyword>
<feature type="region of interest" description="Disordered" evidence="1">
    <location>
        <begin position="1"/>
        <end position="51"/>
    </location>
</feature>
<dbReference type="EMBL" id="JARAOO010000002">
    <property type="protein sequence ID" value="KAJ7979568.1"/>
    <property type="molecule type" value="Genomic_DNA"/>
</dbReference>
<proteinExistence type="predicted"/>
<dbReference type="InterPro" id="IPR022059">
    <property type="entry name" value="DUF3615"/>
</dbReference>
<dbReference type="PANTHER" id="PTHR34710">
    <property type="entry name" value="OS03G0834100 PROTEIN"/>
    <property type="match status" value="1"/>
</dbReference>
<name>A0AAD7VKZ9_QUISA</name>
<feature type="domain" description="DUF3615" evidence="2">
    <location>
        <begin position="111"/>
        <end position="215"/>
    </location>
</feature>
<evidence type="ECO:0000256" key="1">
    <source>
        <dbReference type="SAM" id="MobiDB-lite"/>
    </source>
</evidence>
<comment type="caution">
    <text evidence="3">The sequence shown here is derived from an EMBL/GenBank/DDBJ whole genome shotgun (WGS) entry which is preliminary data.</text>
</comment>
<feature type="compositionally biased region" description="Basic and acidic residues" evidence="1">
    <location>
        <begin position="20"/>
        <end position="45"/>
    </location>
</feature>
<organism evidence="3 4">
    <name type="scientific">Quillaja saponaria</name>
    <name type="common">Soap bark tree</name>
    <dbReference type="NCBI Taxonomy" id="32244"/>
    <lineage>
        <taxon>Eukaryota</taxon>
        <taxon>Viridiplantae</taxon>
        <taxon>Streptophyta</taxon>
        <taxon>Embryophyta</taxon>
        <taxon>Tracheophyta</taxon>
        <taxon>Spermatophyta</taxon>
        <taxon>Magnoliopsida</taxon>
        <taxon>eudicotyledons</taxon>
        <taxon>Gunneridae</taxon>
        <taxon>Pentapetalae</taxon>
        <taxon>rosids</taxon>
        <taxon>fabids</taxon>
        <taxon>Fabales</taxon>
        <taxon>Quillajaceae</taxon>
        <taxon>Quillaja</taxon>
    </lineage>
</organism>
<dbReference type="Proteomes" id="UP001163823">
    <property type="component" value="Chromosome 2"/>
</dbReference>
<evidence type="ECO:0000259" key="2">
    <source>
        <dbReference type="Pfam" id="PF12274"/>
    </source>
</evidence>
<evidence type="ECO:0000313" key="4">
    <source>
        <dbReference type="Proteomes" id="UP001163823"/>
    </source>
</evidence>
<gene>
    <name evidence="3" type="ORF">O6P43_002955</name>
</gene>
<dbReference type="Pfam" id="PF12274">
    <property type="entry name" value="DUF3615"/>
    <property type="match status" value="1"/>
</dbReference>
<sequence>MTGKGRGRRCESKNRKKHGDKPNRDHRSKEEGARRDGGEQGEKAARSGPQNGVKYLQAKKEKEHACHFPGKGALPRTVYKIPEMDSVCSSDLEDLVTDDFPESMELYCEGAKDAMAHFNKQMSSNFEFVKLVGFRPYRSWTLWLHINFEAKHRSIDWTCSSPKLFFAELQLNVEEAKFNVRICSMLDLEGCGDGVGVADNIFCVCFFCWSDIKHPADFKSTITWGPPSPDHSGESGSESVDCTVDFVSKPGMWHYLDADGDDDNY</sequence>